<dbReference type="OrthoDB" id="4571402at2759"/>
<dbReference type="RefSeq" id="XP_001227374.1">
    <property type="nucleotide sequence ID" value="XM_001227373.1"/>
</dbReference>
<evidence type="ECO:0000256" key="1">
    <source>
        <dbReference type="SAM" id="MobiDB-lite"/>
    </source>
</evidence>
<dbReference type="HOGENOM" id="CLU_670893_0_0_1"/>
<dbReference type="VEuPathDB" id="FungiDB:CHGG_09447"/>
<reference evidence="3" key="1">
    <citation type="journal article" date="2015" name="Genome Announc.">
        <title>Draft genome sequence of the cellulolytic fungus Chaetomium globosum.</title>
        <authorList>
            <person name="Cuomo C.A."/>
            <person name="Untereiner W.A."/>
            <person name="Ma L.-J."/>
            <person name="Grabherr M."/>
            <person name="Birren B.W."/>
        </authorList>
    </citation>
    <scope>NUCLEOTIDE SEQUENCE [LARGE SCALE GENOMIC DNA]</scope>
    <source>
        <strain evidence="3">ATCC 6205 / CBS 148.51 / DSM 1962 / NBRC 6347 / NRRL 1970</strain>
    </source>
</reference>
<proteinExistence type="predicted"/>
<feature type="region of interest" description="Disordered" evidence="1">
    <location>
        <begin position="370"/>
        <end position="402"/>
    </location>
</feature>
<dbReference type="eggNOG" id="ENOG502SYRM">
    <property type="taxonomic scope" value="Eukaryota"/>
</dbReference>
<dbReference type="InParanoid" id="Q2GRF7"/>
<evidence type="ECO:0000313" key="3">
    <source>
        <dbReference type="Proteomes" id="UP000001056"/>
    </source>
</evidence>
<accession>Q2GRF7</accession>
<name>Q2GRF7_CHAGB</name>
<keyword evidence="3" id="KW-1185">Reference proteome</keyword>
<evidence type="ECO:0000313" key="2">
    <source>
        <dbReference type="EMBL" id="EAQ85433.1"/>
    </source>
</evidence>
<dbReference type="GeneID" id="4395552"/>
<sequence length="402" mass="47073">MFGSLLDLPPPLRRLLWWGFLITLPFHFAPFLNGLIEGVIYSNFLTETYFASLDHFSFNVQTAQWADPWSDPSSVIGHEPFYVVQLHDPQRWWEKLGLKRFDIDITDDVAMANIPIDSFASLEALYRRAPKQEQAQPWHHFIYASPSVIHIEDIWLDKWDRAFNELLQYHYANPTPTGAGFHYLSCWRSFLCDIWATRGPALLHFTTESPDPSNKLDELNQRQQIPGYLPVVVRIIEFPLTEPDKLGLPPSQFPSHFNQLRSVTSQPQMWQLYKPFNKMAQVMKRLADRCSKAEKKYAQTYGRLYKLEIWIQNMLGLESSPWPGLARIPAIALSSGVSQVLGRAWEFVEPQARALHKRYWDKKKNQEPLERLDERTKWKRDDDEETRGKRDGDEETRWKRAG</sequence>
<dbReference type="Proteomes" id="UP000001056">
    <property type="component" value="Unassembled WGS sequence"/>
</dbReference>
<gene>
    <name evidence="2" type="ORF">CHGG_09447</name>
</gene>
<dbReference type="EMBL" id="CH408034">
    <property type="protein sequence ID" value="EAQ85433.1"/>
    <property type="molecule type" value="Genomic_DNA"/>
</dbReference>
<dbReference type="AlphaFoldDB" id="Q2GRF7"/>
<organism evidence="2 3">
    <name type="scientific">Chaetomium globosum (strain ATCC 6205 / CBS 148.51 / DSM 1962 / NBRC 6347 / NRRL 1970)</name>
    <name type="common">Soil fungus</name>
    <dbReference type="NCBI Taxonomy" id="306901"/>
    <lineage>
        <taxon>Eukaryota</taxon>
        <taxon>Fungi</taxon>
        <taxon>Dikarya</taxon>
        <taxon>Ascomycota</taxon>
        <taxon>Pezizomycotina</taxon>
        <taxon>Sordariomycetes</taxon>
        <taxon>Sordariomycetidae</taxon>
        <taxon>Sordariales</taxon>
        <taxon>Chaetomiaceae</taxon>
        <taxon>Chaetomium</taxon>
    </lineage>
</organism>
<protein>
    <submittedName>
        <fullName evidence="2">Uncharacterized protein</fullName>
    </submittedName>
</protein>